<dbReference type="GO" id="GO:0016787">
    <property type="term" value="F:hydrolase activity"/>
    <property type="evidence" value="ECO:0007669"/>
    <property type="project" value="UniProtKB-KW"/>
</dbReference>
<dbReference type="EMBL" id="JBHSCN010000021">
    <property type="protein sequence ID" value="MFC4245131.1"/>
    <property type="molecule type" value="Genomic_DNA"/>
</dbReference>
<dbReference type="SUPFAM" id="SSF53474">
    <property type="entry name" value="alpha/beta-Hydrolases"/>
    <property type="match status" value="1"/>
</dbReference>
<feature type="domain" description="AB hydrolase-1" evidence="1">
    <location>
        <begin position="28"/>
        <end position="257"/>
    </location>
</feature>
<dbReference type="PRINTS" id="PR00111">
    <property type="entry name" value="ABHYDROLASE"/>
</dbReference>
<organism evidence="2 3">
    <name type="scientific">Gryllotalpicola reticulitermitis</name>
    <dbReference type="NCBI Taxonomy" id="1184153"/>
    <lineage>
        <taxon>Bacteria</taxon>
        <taxon>Bacillati</taxon>
        <taxon>Actinomycetota</taxon>
        <taxon>Actinomycetes</taxon>
        <taxon>Micrococcales</taxon>
        <taxon>Microbacteriaceae</taxon>
        <taxon>Gryllotalpicola</taxon>
    </lineage>
</organism>
<dbReference type="InterPro" id="IPR029058">
    <property type="entry name" value="AB_hydrolase_fold"/>
</dbReference>
<dbReference type="PANTHER" id="PTHR43798">
    <property type="entry name" value="MONOACYLGLYCEROL LIPASE"/>
    <property type="match status" value="1"/>
</dbReference>
<keyword evidence="2" id="KW-0378">Hydrolase</keyword>
<comment type="caution">
    <text evidence="2">The sequence shown here is derived from an EMBL/GenBank/DDBJ whole genome shotgun (WGS) entry which is preliminary data.</text>
</comment>
<dbReference type="RefSeq" id="WP_390231922.1">
    <property type="nucleotide sequence ID" value="NZ_JBHSCN010000021.1"/>
</dbReference>
<dbReference type="PANTHER" id="PTHR43798:SF33">
    <property type="entry name" value="HYDROLASE, PUTATIVE (AFU_ORTHOLOGUE AFUA_2G14860)-RELATED"/>
    <property type="match status" value="1"/>
</dbReference>
<accession>A0ABV8Q9V1</accession>
<dbReference type="Pfam" id="PF12697">
    <property type="entry name" value="Abhydrolase_6"/>
    <property type="match status" value="1"/>
</dbReference>
<evidence type="ECO:0000313" key="3">
    <source>
        <dbReference type="Proteomes" id="UP001595900"/>
    </source>
</evidence>
<protein>
    <submittedName>
        <fullName evidence="2">Alpha/beta fold hydrolase</fullName>
    </submittedName>
</protein>
<dbReference type="Proteomes" id="UP001595900">
    <property type="component" value="Unassembled WGS sequence"/>
</dbReference>
<reference evidence="3" key="1">
    <citation type="journal article" date="2019" name="Int. J. Syst. Evol. Microbiol.">
        <title>The Global Catalogue of Microorganisms (GCM) 10K type strain sequencing project: providing services to taxonomists for standard genome sequencing and annotation.</title>
        <authorList>
            <consortium name="The Broad Institute Genomics Platform"/>
            <consortium name="The Broad Institute Genome Sequencing Center for Infectious Disease"/>
            <person name="Wu L."/>
            <person name="Ma J."/>
        </authorList>
    </citation>
    <scope>NUCLEOTIDE SEQUENCE [LARGE SCALE GENOMIC DNA]</scope>
    <source>
        <strain evidence="3">CGMCC 1.10363</strain>
    </source>
</reference>
<dbReference type="InterPro" id="IPR050266">
    <property type="entry name" value="AB_hydrolase_sf"/>
</dbReference>
<gene>
    <name evidence="2" type="ORF">ACFOYW_17320</name>
</gene>
<evidence type="ECO:0000313" key="2">
    <source>
        <dbReference type="EMBL" id="MFC4245131.1"/>
    </source>
</evidence>
<sequence length="291" mass="30951">MSARLLQLATGGVVGMTTLGDPAAQHTVLLCHPTPGASGFDPDPVITGQRSVRIVSADRPGYGASSPRISPLAEPHLAELAVLDELTGAGARIDAVIGWGYGGLIALRVAAERPDAIARVALVQTAAPKNRLHDIVIRRTRAWIPQHRDPLRARAALLGGTRIKALSLLGAGDEDEALRLSGTEQRCERMLDQAVAQGEAGIEFDRRALHRGGWAPAARSLRARTLVLYGARDKRLGPSDAKWFARRLPHPHVEVIAETAAMTIASDWARVLDFATGDTVTSPTAADAAHE</sequence>
<proteinExistence type="predicted"/>
<keyword evidence="3" id="KW-1185">Reference proteome</keyword>
<name>A0ABV8Q9V1_9MICO</name>
<dbReference type="InterPro" id="IPR000073">
    <property type="entry name" value="AB_hydrolase_1"/>
</dbReference>
<dbReference type="Gene3D" id="3.40.50.1820">
    <property type="entry name" value="alpha/beta hydrolase"/>
    <property type="match status" value="1"/>
</dbReference>
<evidence type="ECO:0000259" key="1">
    <source>
        <dbReference type="Pfam" id="PF12697"/>
    </source>
</evidence>